<sequence length="1632" mass="181959">MCDCESERKPGVQHAADLQHPIDMQPRKKQLQLALTGLPIRKLGQLVRSAVPSGSTEGFEKHFDLSICLCGRISRTAGHHDVEWDGVGTDCLKTACERAASLGSGLSPRDGVRGKVSKIPETAPGHPTKIVLCLGIEAEFGLLLMISFQVLAGSYLDLRLSFFPFNTIKNDREESRYLGSSLFESTENTSANATKPNLAAVDTLVAISSAIMHVIYFWRMVHDFLERSIRFNVVSPSYVQSPFNLSYTFFAFEDHPRAHGRPSRRNSTTVSKMSKEGKPSPVADSEVYFDSAAEESCLLPRYMLCSKPLVRVLPIHIVRYRVWSVGITANKIKILRSVSLIIPASYSACIVVSSSHVHNPVPFNYLHAPPTLCSLSNPDSLRIRDETSCLKRNILATTLLHITVGIANGGREVWLRNRKTNVINRHRFSLANDIYTSPPFVISYLARIFHLAADQTDSAQYSTLMSQVRELEPDLDISARKLFTNDTTLPPPRRHSKTLGQCFYWRSVILLQLWVFGDTLRPDSSYRFHFTLLSTRLLIHNVLECGSEANREAMAAAFYDMKEFTNESAKGKFRGGQSTLHLLKCYPTSMAKVTGRYNIARPFLNCEVLYTDFIVEPNLHRCLASKSSHLCLRQRKFGSCYRVKDGLLSILDFLTTNIGLRFHVPDCFYVPYLQLVACKDISRRRRLENMITKVVLHNRAARFVIGPCKLLTTRSIALHSNLYNDSISLPHNLTVYARIEGSGYHSSVAEPGTYLNVFSSGERQACEIPGSGLYSLAGFSAYARTSMEWQFGVLLSASTYFGIILQQSPVTPCSTCNFVFISVKKAINFNINRKLDHFWILERIQTRRLPENFLTSPLDRALSFPEPKHIALIFSSTSSCCCSTSQFFGIATNTKLHASQAVAFTMTRESRLSASQAASRTPVIVSISRTTETCASIASSLALYFKPSSVIVSGDRPTNTILDCKIVQYLPLSKTFSYIALSLSGRNAVWIGLSPISHLACVVLLHFPPQTEFPPSEVRVSYVFTVSLFGKVGGMVVLIEFLVVVLTDSDNVHGPSLFYKALSTFKDIDDNETNAITFSQSLQKPAIARANARANPTLAVVETLNRNLFRVVLMGLAYIANGLGSSQAIATMSRIQYHLGFHMMSLAAFGMYGGCFVVILIVCAVSESEIQVCTGLGGIAMRVMLPAILTTFPRMPNIFPESLNITTKDFISTMIHCFIFAIAANGGAENLVALTLEFGARYVPSFCPLFQNSSANLKTGAFRLIQAICTVILTGLDTPKRHQLRDEGSGLDCDKVDVRRDHLAAHDSLRVRYLRDWTQKGRVKRCDGLATGIDLASTIPEFIDVRRGSLILAIIAISQCLIELSPWGSLSRCPLASTMLITASFAIADRVGMLVLVRLSLKGFFDVVLVNTYLHSVPCPDHSVPFACFRLRERHKPFFNRVLPVFPLLIDSDVFLGPCGGFMIYNITYYLFPVLWGGLPPQNHALAEDVYPGRSRGQDTFQIPHVTCILTFEAANKVLKQCGWVPKGAETILTARKKVSYTWRVLNPQRHFRLFTRSYTEKKGKRRVDLSKIRLFAMSFELDLSNLLLQGIIKAYRKRRKPARQLQICMLKERKGNGDAGTKETGCAMLWE</sequence>
<name>A0ACB6R6K0_9PLEO</name>
<proteinExistence type="predicted"/>
<evidence type="ECO:0000313" key="2">
    <source>
        <dbReference type="Proteomes" id="UP000799755"/>
    </source>
</evidence>
<comment type="caution">
    <text evidence="1">The sequence shown here is derived from an EMBL/GenBank/DDBJ whole genome shotgun (WGS) entry which is preliminary data.</text>
</comment>
<keyword evidence="2" id="KW-1185">Reference proteome</keyword>
<accession>A0ACB6R6K0</accession>
<evidence type="ECO:0000313" key="1">
    <source>
        <dbReference type="EMBL" id="KAF2473932.1"/>
    </source>
</evidence>
<dbReference type="EMBL" id="MU003499">
    <property type="protein sequence ID" value="KAF2473932.1"/>
    <property type="molecule type" value="Genomic_DNA"/>
</dbReference>
<organism evidence="1 2">
    <name type="scientific">Lindgomyces ingoldianus</name>
    <dbReference type="NCBI Taxonomy" id="673940"/>
    <lineage>
        <taxon>Eukaryota</taxon>
        <taxon>Fungi</taxon>
        <taxon>Dikarya</taxon>
        <taxon>Ascomycota</taxon>
        <taxon>Pezizomycotina</taxon>
        <taxon>Dothideomycetes</taxon>
        <taxon>Pleosporomycetidae</taxon>
        <taxon>Pleosporales</taxon>
        <taxon>Lindgomycetaceae</taxon>
        <taxon>Lindgomyces</taxon>
    </lineage>
</organism>
<dbReference type="Proteomes" id="UP000799755">
    <property type="component" value="Unassembled WGS sequence"/>
</dbReference>
<protein>
    <submittedName>
        <fullName evidence="1">Uncharacterized protein</fullName>
    </submittedName>
</protein>
<gene>
    <name evidence="1" type="ORF">BDR25DRAFT_392309</name>
</gene>
<reference evidence="1" key="1">
    <citation type="journal article" date="2020" name="Stud. Mycol.">
        <title>101 Dothideomycetes genomes: a test case for predicting lifestyles and emergence of pathogens.</title>
        <authorList>
            <person name="Haridas S."/>
            <person name="Albert R."/>
            <person name="Binder M."/>
            <person name="Bloem J."/>
            <person name="Labutti K."/>
            <person name="Salamov A."/>
            <person name="Andreopoulos B."/>
            <person name="Baker S."/>
            <person name="Barry K."/>
            <person name="Bills G."/>
            <person name="Bluhm B."/>
            <person name="Cannon C."/>
            <person name="Castanera R."/>
            <person name="Culley D."/>
            <person name="Daum C."/>
            <person name="Ezra D."/>
            <person name="Gonzalez J."/>
            <person name="Henrissat B."/>
            <person name="Kuo A."/>
            <person name="Liang C."/>
            <person name="Lipzen A."/>
            <person name="Lutzoni F."/>
            <person name="Magnuson J."/>
            <person name="Mondo S."/>
            <person name="Nolan M."/>
            <person name="Ohm R."/>
            <person name="Pangilinan J."/>
            <person name="Park H.-J."/>
            <person name="Ramirez L."/>
            <person name="Alfaro M."/>
            <person name="Sun H."/>
            <person name="Tritt A."/>
            <person name="Yoshinaga Y."/>
            <person name="Zwiers L.-H."/>
            <person name="Turgeon B."/>
            <person name="Goodwin S."/>
            <person name="Spatafora J."/>
            <person name="Crous P."/>
            <person name="Grigoriev I."/>
        </authorList>
    </citation>
    <scope>NUCLEOTIDE SEQUENCE</scope>
    <source>
        <strain evidence="1">ATCC 200398</strain>
    </source>
</reference>